<feature type="region of interest" description="Disordered" evidence="6">
    <location>
        <begin position="172"/>
        <end position="216"/>
    </location>
</feature>
<organism evidence="7 8">
    <name type="scientific">Denitrobaculum tricleocarpae</name>
    <dbReference type="NCBI Taxonomy" id="2591009"/>
    <lineage>
        <taxon>Bacteria</taxon>
        <taxon>Pseudomonadati</taxon>
        <taxon>Pseudomonadota</taxon>
        <taxon>Alphaproteobacteria</taxon>
        <taxon>Rhodospirillales</taxon>
        <taxon>Rhodospirillaceae</taxon>
        <taxon>Denitrobaculum</taxon>
    </lineage>
</organism>
<sequence length="251" mass="27141">MKLQMMTWPEVEDYLRRSRGIIMPAGSTEQHGPIGLIGTDALCAEKIAETAAQSAGAIVAPTLALTPAPFNMDFPGTLSLSADVFESLVSEIMEGLMHHGFESIYFLNGHGANLAPLEAVAARHANARIRIRSWWDFDDVNVLRDRYYGHWEGMHGTPSEVAITQAAHRLVPPHPLSETPPEPLPDGFLQAHSGDRHGPPDEHRKRFPDGRVGSHSALATPAHGAELISVAAAAVARDYLQFLAAGARKPA</sequence>
<dbReference type="SUPFAM" id="SSF102215">
    <property type="entry name" value="Creatininase"/>
    <property type="match status" value="1"/>
</dbReference>
<feature type="compositionally biased region" description="Pro residues" evidence="6">
    <location>
        <begin position="172"/>
        <end position="184"/>
    </location>
</feature>
<dbReference type="InterPro" id="IPR024087">
    <property type="entry name" value="Creatininase-like_sf"/>
</dbReference>
<evidence type="ECO:0000256" key="4">
    <source>
        <dbReference type="ARBA" id="ARBA00022833"/>
    </source>
</evidence>
<evidence type="ECO:0000256" key="3">
    <source>
        <dbReference type="ARBA" id="ARBA00022801"/>
    </source>
</evidence>
<keyword evidence="3" id="KW-0378">Hydrolase</keyword>
<dbReference type="GO" id="GO:0016811">
    <property type="term" value="F:hydrolase activity, acting on carbon-nitrogen (but not peptide) bonds, in linear amides"/>
    <property type="evidence" value="ECO:0007669"/>
    <property type="project" value="TreeGrafter"/>
</dbReference>
<keyword evidence="8" id="KW-1185">Reference proteome</keyword>
<dbReference type="RefSeq" id="WP_142896558.1">
    <property type="nucleotide sequence ID" value="NZ_ML660054.1"/>
</dbReference>
<dbReference type="OrthoDB" id="9801445at2"/>
<dbReference type="Proteomes" id="UP000315252">
    <property type="component" value="Unassembled WGS sequence"/>
</dbReference>
<reference evidence="7 8" key="1">
    <citation type="submission" date="2019-06" db="EMBL/GenBank/DDBJ databases">
        <title>Whole genome sequence for Rhodospirillaceae sp. R148.</title>
        <authorList>
            <person name="Wang G."/>
        </authorList>
    </citation>
    <scope>NUCLEOTIDE SEQUENCE [LARGE SCALE GENOMIC DNA]</scope>
    <source>
        <strain evidence="7 8">R148</strain>
    </source>
</reference>
<evidence type="ECO:0000256" key="6">
    <source>
        <dbReference type="SAM" id="MobiDB-lite"/>
    </source>
</evidence>
<feature type="compositionally biased region" description="Basic and acidic residues" evidence="6">
    <location>
        <begin position="193"/>
        <end position="209"/>
    </location>
</feature>
<proteinExistence type="inferred from homology"/>
<dbReference type="EMBL" id="VHSH01000003">
    <property type="protein sequence ID" value="TQV80844.1"/>
    <property type="molecule type" value="Genomic_DNA"/>
</dbReference>
<dbReference type="GO" id="GO:0009231">
    <property type="term" value="P:riboflavin biosynthetic process"/>
    <property type="evidence" value="ECO:0007669"/>
    <property type="project" value="TreeGrafter"/>
</dbReference>
<evidence type="ECO:0000256" key="1">
    <source>
        <dbReference type="ARBA" id="ARBA00001947"/>
    </source>
</evidence>
<accession>A0A545TUE8</accession>
<dbReference type="PANTHER" id="PTHR35005:SF1">
    <property type="entry name" value="2-AMINO-5-FORMYLAMINO-6-RIBOSYLAMINOPYRIMIDIN-4(3H)-ONE 5'-MONOPHOSPHATE DEFORMYLASE"/>
    <property type="match status" value="1"/>
</dbReference>
<gene>
    <name evidence="7" type="ORF">FKG95_11900</name>
</gene>
<dbReference type="GO" id="GO:0046872">
    <property type="term" value="F:metal ion binding"/>
    <property type="evidence" value="ECO:0007669"/>
    <property type="project" value="UniProtKB-KW"/>
</dbReference>
<comment type="cofactor">
    <cofactor evidence="1">
        <name>Zn(2+)</name>
        <dbReference type="ChEBI" id="CHEBI:29105"/>
    </cofactor>
</comment>
<keyword evidence="2" id="KW-0479">Metal-binding</keyword>
<keyword evidence="4" id="KW-0862">Zinc</keyword>
<name>A0A545TUE8_9PROT</name>
<comment type="similarity">
    <text evidence="5">Belongs to the creatininase superfamily.</text>
</comment>
<dbReference type="Pfam" id="PF02633">
    <property type="entry name" value="Creatininase"/>
    <property type="match status" value="1"/>
</dbReference>
<dbReference type="InterPro" id="IPR003785">
    <property type="entry name" value="Creatininase/forma_Hydrolase"/>
</dbReference>
<evidence type="ECO:0000256" key="2">
    <source>
        <dbReference type="ARBA" id="ARBA00022723"/>
    </source>
</evidence>
<evidence type="ECO:0000313" key="8">
    <source>
        <dbReference type="Proteomes" id="UP000315252"/>
    </source>
</evidence>
<evidence type="ECO:0000313" key="7">
    <source>
        <dbReference type="EMBL" id="TQV80844.1"/>
    </source>
</evidence>
<dbReference type="AlphaFoldDB" id="A0A545TUE8"/>
<protein>
    <submittedName>
        <fullName evidence="7">Creatininase family protein</fullName>
    </submittedName>
</protein>
<comment type="caution">
    <text evidence="7">The sequence shown here is derived from an EMBL/GenBank/DDBJ whole genome shotgun (WGS) entry which is preliminary data.</text>
</comment>
<dbReference type="PANTHER" id="PTHR35005">
    <property type="entry name" value="3-DEHYDRO-SCYLLO-INOSOSE HYDROLASE"/>
    <property type="match status" value="1"/>
</dbReference>
<dbReference type="Gene3D" id="3.40.50.10310">
    <property type="entry name" value="Creatininase"/>
    <property type="match status" value="1"/>
</dbReference>
<evidence type="ECO:0000256" key="5">
    <source>
        <dbReference type="ARBA" id="ARBA00024029"/>
    </source>
</evidence>